<dbReference type="RefSeq" id="WP_380006122.1">
    <property type="nucleotide sequence ID" value="NZ_JBHLYR010000013.1"/>
</dbReference>
<dbReference type="PANTHER" id="PTHR22916:SF3">
    <property type="entry name" value="UDP-GLCNAC:BETAGAL BETA-1,3-N-ACETYLGLUCOSAMINYLTRANSFERASE-LIKE PROTEIN 1"/>
    <property type="match status" value="1"/>
</dbReference>
<dbReference type="PANTHER" id="PTHR22916">
    <property type="entry name" value="GLYCOSYLTRANSFERASE"/>
    <property type="match status" value="1"/>
</dbReference>
<dbReference type="InterPro" id="IPR029044">
    <property type="entry name" value="Nucleotide-diphossugar_trans"/>
</dbReference>
<dbReference type="InterPro" id="IPR001173">
    <property type="entry name" value="Glyco_trans_2-like"/>
</dbReference>
<dbReference type="Gene3D" id="3.90.550.10">
    <property type="entry name" value="Spore Coat Polysaccharide Biosynthesis Protein SpsA, Chain A"/>
    <property type="match status" value="1"/>
</dbReference>
<keyword evidence="3" id="KW-1185">Reference proteome</keyword>
<organism evidence="2 3">
    <name type="scientific">Deinococcus oregonensis</name>
    <dbReference type="NCBI Taxonomy" id="1805970"/>
    <lineage>
        <taxon>Bacteria</taxon>
        <taxon>Thermotogati</taxon>
        <taxon>Deinococcota</taxon>
        <taxon>Deinococci</taxon>
        <taxon>Deinococcales</taxon>
        <taxon>Deinococcaceae</taxon>
        <taxon>Deinococcus</taxon>
    </lineage>
</organism>
<gene>
    <name evidence="2" type="ORF">ACFFLM_04905</name>
</gene>
<dbReference type="SUPFAM" id="SSF53448">
    <property type="entry name" value="Nucleotide-diphospho-sugar transferases"/>
    <property type="match status" value="1"/>
</dbReference>
<proteinExistence type="predicted"/>
<reference evidence="2 3" key="1">
    <citation type="submission" date="2024-09" db="EMBL/GenBank/DDBJ databases">
        <authorList>
            <person name="Sun Q."/>
            <person name="Mori K."/>
        </authorList>
    </citation>
    <scope>NUCLEOTIDE SEQUENCE [LARGE SCALE GENOMIC DNA]</scope>
    <source>
        <strain evidence="2 3">JCM 13503</strain>
    </source>
</reference>
<feature type="domain" description="Glycosyltransferase 2-like" evidence="1">
    <location>
        <begin position="10"/>
        <end position="178"/>
    </location>
</feature>
<evidence type="ECO:0000313" key="3">
    <source>
        <dbReference type="Proteomes" id="UP001589733"/>
    </source>
</evidence>
<name>A0ABV6AUZ0_9DEIO</name>
<protein>
    <submittedName>
        <fullName evidence="2">Glycosyltransferase family 2 protein</fullName>
    </submittedName>
</protein>
<comment type="caution">
    <text evidence="2">The sequence shown here is derived from an EMBL/GenBank/DDBJ whole genome shotgun (WGS) entry which is preliminary data.</text>
</comment>
<evidence type="ECO:0000313" key="2">
    <source>
        <dbReference type="EMBL" id="MFB9991318.1"/>
    </source>
</evidence>
<evidence type="ECO:0000259" key="1">
    <source>
        <dbReference type="Pfam" id="PF00535"/>
    </source>
</evidence>
<dbReference type="Pfam" id="PF00535">
    <property type="entry name" value="Glycos_transf_2"/>
    <property type="match status" value="1"/>
</dbReference>
<dbReference type="CDD" id="cd00761">
    <property type="entry name" value="Glyco_tranf_GTA_type"/>
    <property type="match status" value="1"/>
</dbReference>
<sequence length="331" mass="37882">MSSAAAPLFSVVVAVYNAEQYLEETLRALQAQTFADFEVLMVDDGSVDRSAEIARQFCQSDSRFQLWQTPNRGISPTRNLAVQRASGPWIAVCDADDTWEPGKLEAQHRFIVAWAGQNEEELVALGTAGDHINAAGQPIRPLHPRLSPWPSGLQDESLLEDLHMINSSVVFRRDVFEAVGGYRAEYTPTEDTDLWVRLSERGAVVNLQEPLTHYRIHGTNVSEQHYMVMVLNMYRIRANAERRRLRLPEWTAQEFKAQLRLNSRQYRMTMTNLRHMMYYNKGKNRWSNGHPLSALGALLMSFVVAPRKTAELFSHSRVLRSRALPWRKSTR</sequence>
<dbReference type="Proteomes" id="UP001589733">
    <property type="component" value="Unassembled WGS sequence"/>
</dbReference>
<dbReference type="EMBL" id="JBHLYR010000013">
    <property type="protein sequence ID" value="MFB9991318.1"/>
    <property type="molecule type" value="Genomic_DNA"/>
</dbReference>
<accession>A0ABV6AUZ0</accession>